<dbReference type="GO" id="GO:0016020">
    <property type="term" value="C:membrane"/>
    <property type="evidence" value="ECO:0007669"/>
    <property type="project" value="InterPro"/>
</dbReference>
<keyword evidence="1" id="KW-0813">Transport</keyword>
<evidence type="ECO:0000313" key="10">
    <source>
        <dbReference type="Proteomes" id="UP000039046"/>
    </source>
</evidence>
<dbReference type="PROSITE" id="PS50929">
    <property type="entry name" value="ABC_TM1F"/>
    <property type="match status" value="1"/>
</dbReference>
<reference evidence="9 10" key="1">
    <citation type="journal article" date="2015" name="Genome Announc.">
        <title>Draft Genome Sequence and Gene Annotation of the Entomopathogenic Fungus Verticillium hemipterigenum.</title>
        <authorList>
            <person name="Horn F."/>
            <person name="Habel A."/>
            <person name="Scharf D.H."/>
            <person name="Dworschak J."/>
            <person name="Brakhage A.A."/>
            <person name="Guthke R."/>
            <person name="Hertweck C."/>
            <person name="Linde J."/>
        </authorList>
    </citation>
    <scope>NUCLEOTIDE SEQUENCE [LARGE SCALE GENOMIC DNA]</scope>
</reference>
<dbReference type="STRING" id="1531966.A0A0A1SS19"/>
<dbReference type="HOGENOM" id="CLU_000604_84_3_1"/>
<dbReference type="Gene3D" id="1.20.1560.10">
    <property type="entry name" value="ABC transporter type 1, transmembrane domain"/>
    <property type="match status" value="1"/>
</dbReference>
<dbReference type="InterPro" id="IPR050173">
    <property type="entry name" value="ABC_transporter_C-like"/>
</dbReference>
<dbReference type="GO" id="GO:0016887">
    <property type="term" value="F:ATP hydrolysis activity"/>
    <property type="evidence" value="ECO:0007669"/>
    <property type="project" value="InterPro"/>
</dbReference>
<evidence type="ECO:0000313" key="9">
    <source>
        <dbReference type="EMBL" id="CEJ83699.1"/>
    </source>
</evidence>
<dbReference type="EMBL" id="CDHN01000002">
    <property type="protein sequence ID" value="CEJ83699.1"/>
    <property type="molecule type" value="Genomic_DNA"/>
</dbReference>
<dbReference type="Gene3D" id="3.40.50.300">
    <property type="entry name" value="P-loop containing nucleotide triphosphate hydrolases"/>
    <property type="match status" value="1"/>
</dbReference>
<protein>
    <recommendedName>
        <fullName evidence="8">ABC transmembrane type-1 domain-containing protein</fullName>
    </recommendedName>
</protein>
<sequence length="353" mass="39034">MPFAVFETVLGVLERVAAAAIICYSAQFLSVILAMSFIVISIIQRFYIITSMIIRRLDIETKAPLYALLTDISSGLTAVRAFGWQDALLSGGIDLQDFSQKPYYLMMAIQQWLSLVIGLFIALIAIILVWFAVVYSSVTSGVSMGLAMVNLMNFNGSLWFLVIAWTKMETSLGAANQIRTFARDTPNEDKRRQQRCDLPTGWPLRGEIAIDNIASSYKARERAIVQDISLHIKAGQRVGICGGTGSGKTSLLMTILGLLEQSSGSIKIDHLDLQNISLLDIRSRLAILPQDAVQFPGSIRDNLQLDWRYQDNETCSVASDADMRASLDKVGLWPGTLLHKWRTIAALTPTLQV</sequence>
<dbReference type="Proteomes" id="UP000039046">
    <property type="component" value="Unassembled WGS sequence"/>
</dbReference>
<name>A0A0A1SS19_9HYPO</name>
<dbReference type="InterPro" id="IPR036640">
    <property type="entry name" value="ABC1_TM_sf"/>
</dbReference>
<evidence type="ECO:0000256" key="1">
    <source>
        <dbReference type="ARBA" id="ARBA00022448"/>
    </source>
</evidence>
<evidence type="ECO:0000256" key="3">
    <source>
        <dbReference type="ARBA" id="ARBA00022741"/>
    </source>
</evidence>
<dbReference type="AlphaFoldDB" id="A0A0A1SS19"/>
<evidence type="ECO:0000256" key="6">
    <source>
        <dbReference type="ARBA" id="ARBA00023136"/>
    </source>
</evidence>
<evidence type="ECO:0000256" key="2">
    <source>
        <dbReference type="ARBA" id="ARBA00022692"/>
    </source>
</evidence>
<keyword evidence="6 7" id="KW-0472">Membrane</keyword>
<dbReference type="SUPFAM" id="SSF90123">
    <property type="entry name" value="ABC transporter transmembrane region"/>
    <property type="match status" value="1"/>
</dbReference>
<dbReference type="PANTHER" id="PTHR24223:SF399">
    <property type="entry name" value="ABC TRANSPORTER ATNG"/>
    <property type="match status" value="1"/>
</dbReference>
<evidence type="ECO:0000259" key="8">
    <source>
        <dbReference type="PROSITE" id="PS50929"/>
    </source>
</evidence>
<feature type="transmembrane region" description="Helical" evidence="7">
    <location>
        <begin position="145"/>
        <end position="165"/>
    </location>
</feature>
<organism evidence="9 10">
    <name type="scientific">[Torrubiella] hemipterigena</name>
    <dbReference type="NCBI Taxonomy" id="1531966"/>
    <lineage>
        <taxon>Eukaryota</taxon>
        <taxon>Fungi</taxon>
        <taxon>Dikarya</taxon>
        <taxon>Ascomycota</taxon>
        <taxon>Pezizomycotina</taxon>
        <taxon>Sordariomycetes</taxon>
        <taxon>Hypocreomycetidae</taxon>
        <taxon>Hypocreales</taxon>
        <taxon>Clavicipitaceae</taxon>
        <taxon>Clavicipitaceae incertae sedis</taxon>
        <taxon>'Torrubiella' clade</taxon>
    </lineage>
</organism>
<dbReference type="GO" id="GO:0005524">
    <property type="term" value="F:ATP binding"/>
    <property type="evidence" value="ECO:0007669"/>
    <property type="project" value="UniProtKB-KW"/>
</dbReference>
<keyword evidence="2 7" id="KW-0812">Transmembrane</keyword>
<feature type="domain" description="ABC transmembrane type-1" evidence="8">
    <location>
        <begin position="1"/>
        <end position="170"/>
    </location>
</feature>
<dbReference type="InterPro" id="IPR003439">
    <property type="entry name" value="ABC_transporter-like_ATP-bd"/>
</dbReference>
<dbReference type="Pfam" id="PF00664">
    <property type="entry name" value="ABC_membrane"/>
    <property type="match status" value="1"/>
</dbReference>
<dbReference type="InterPro" id="IPR027417">
    <property type="entry name" value="P-loop_NTPase"/>
</dbReference>
<keyword evidence="5 7" id="KW-1133">Transmembrane helix</keyword>
<dbReference type="InterPro" id="IPR011527">
    <property type="entry name" value="ABC1_TM_dom"/>
</dbReference>
<evidence type="ECO:0000256" key="7">
    <source>
        <dbReference type="SAM" id="Phobius"/>
    </source>
</evidence>
<feature type="transmembrane region" description="Helical" evidence="7">
    <location>
        <begin position="28"/>
        <end position="48"/>
    </location>
</feature>
<keyword evidence="4" id="KW-0067">ATP-binding</keyword>
<evidence type="ECO:0000256" key="4">
    <source>
        <dbReference type="ARBA" id="ARBA00022840"/>
    </source>
</evidence>
<dbReference type="SUPFAM" id="SSF52540">
    <property type="entry name" value="P-loop containing nucleoside triphosphate hydrolases"/>
    <property type="match status" value="1"/>
</dbReference>
<feature type="transmembrane region" description="Helical" evidence="7">
    <location>
        <begin position="112"/>
        <end position="133"/>
    </location>
</feature>
<keyword evidence="10" id="KW-1185">Reference proteome</keyword>
<gene>
    <name evidence="9" type="ORF">VHEMI03228</name>
</gene>
<proteinExistence type="predicted"/>
<keyword evidence="3" id="KW-0547">Nucleotide-binding</keyword>
<dbReference type="PANTHER" id="PTHR24223">
    <property type="entry name" value="ATP-BINDING CASSETTE SUB-FAMILY C"/>
    <property type="match status" value="1"/>
</dbReference>
<accession>A0A0A1SS19</accession>
<dbReference type="OrthoDB" id="6500128at2759"/>
<dbReference type="GO" id="GO:0140359">
    <property type="term" value="F:ABC-type transporter activity"/>
    <property type="evidence" value="ECO:0007669"/>
    <property type="project" value="InterPro"/>
</dbReference>
<dbReference type="Pfam" id="PF00005">
    <property type="entry name" value="ABC_tran"/>
    <property type="match status" value="1"/>
</dbReference>
<evidence type="ECO:0000256" key="5">
    <source>
        <dbReference type="ARBA" id="ARBA00022989"/>
    </source>
</evidence>